<sequence>MSLTQAETVFASVHENGLNDFLTAFFTDRPRHLVYGSPAFVPTTTVAETNMAAIPFPGVPGGIEWRVALSIPRVDLYKQTSPLPPELSLQPGQFGAAITAELCLDCRRLKIDPRPPRGGTTGQPEGKPDDKPTHPLREATCCKLEVFAVGHLEHVLAQNGEDAIALAVDGVEIVDIAPPEVEAILECLLFMILQAVLADVRLPLRSLRVGAFNLSMTVGPLIEDDQIKARGNF</sequence>
<gene>
    <name evidence="2" type="ORF">V3H18_08405</name>
</gene>
<reference evidence="2 3" key="1">
    <citation type="submission" date="2024-02" db="EMBL/GenBank/DDBJ databases">
        <authorList>
            <person name="Grouzdev D."/>
        </authorList>
    </citation>
    <scope>NUCLEOTIDE SEQUENCE [LARGE SCALE GENOMIC DNA]</scope>
    <source>
        <strain evidence="2 3">9N</strain>
    </source>
</reference>
<keyword evidence="3" id="KW-1185">Reference proteome</keyword>
<dbReference type="EMBL" id="JAZHYN010000019">
    <property type="protein sequence ID" value="MEF3366551.1"/>
    <property type="molecule type" value="Genomic_DNA"/>
</dbReference>
<dbReference type="Proteomes" id="UP001350748">
    <property type="component" value="Unassembled WGS sequence"/>
</dbReference>
<dbReference type="RefSeq" id="WP_332081573.1">
    <property type="nucleotide sequence ID" value="NZ_JAZHYN010000019.1"/>
</dbReference>
<evidence type="ECO:0000256" key="1">
    <source>
        <dbReference type="SAM" id="MobiDB-lite"/>
    </source>
</evidence>
<feature type="region of interest" description="Disordered" evidence="1">
    <location>
        <begin position="113"/>
        <end position="134"/>
    </location>
</feature>
<proteinExistence type="predicted"/>
<evidence type="ECO:0000313" key="2">
    <source>
        <dbReference type="EMBL" id="MEF3366551.1"/>
    </source>
</evidence>
<name>A0ABU7XJ85_9HYPH</name>
<organism evidence="2 3">
    <name type="scientific">Methylocystis borbori</name>
    <dbReference type="NCBI Taxonomy" id="3118750"/>
    <lineage>
        <taxon>Bacteria</taxon>
        <taxon>Pseudomonadati</taxon>
        <taxon>Pseudomonadota</taxon>
        <taxon>Alphaproteobacteria</taxon>
        <taxon>Hyphomicrobiales</taxon>
        <taxon>Methylocystaceae</taxon>
        <taxon>Methylocystis</taxon>
    </lineage>
</organism>
<protein>
    <submittedName>
        <fullName evidence="2">Uncharacterized protein</fullName>
    </submittedName>
</protein>
<comment type="caution">
    <text evidence="2">The sequence shown here is derived from an EMBL/GenBank/DDBJ whole genome shotgun (WGS) entry which is preliminary data.</text>
</comment>
<evidence type="ECO:0000313" key="3">
    <source>
        <dbReference type="Proteomes" id="UP001350748"/>
    </source>
</evidence>
<accession>A0ABU7XJ85</accession>